<keyword evidence="6" id="KW-0234">DNA repair</keyword>
<evidence type="ECO:0000256" key="6">
    <source>
        <dbReference type="ARBA" id="ARBA00023204"/>
    </source>
</evidence>
<reference evidence="9" key="1">
    <citation type="submission" date="2022-01" db="EMBL/GenBank/DDBJ databases">
        <authorList>
            <person name="King R."/>
        </authorList>
    </citation>
    <scope>NUCLEOTIDE SEQUENCE</scope>
</reference>
<evidence type="ECO:0000256" key="8">
    <source>
        <dbReference type="ARBA" id="ARBA00047146"/>
    </source>
</evidence>
<sequence>MDADECANKTPLDNIQTNFQHDIIKQALKTRFNNPKNKITEDAIELISDLAKVLATEAAVRAIKQAKSEYKTKVQLEHVEAVLPQLMLDFP</sequence>
<dbReference type="GO" id="GO:0071821">
    <property type="term" value="C:FANCM-MHF complex"/>
    <property type="evidence" value="ECO:0007669"/>
    <property type="project" value="TreeGrafter"/>
</dbReference>
<evidence type="ECO:0000256" key="1">
    <source>
        <dbReference type="ARBA" id="ARBA00004123"/>
    </source>
</evidence>
<comment type="subcellular location">
    <subcellularLocation>
        <location evidence="1">Nucleus</location>
    </subcellularLocation>
</comment>
<organism evidence="9 10">
    <name type="scientific">Psylliodes chrysocephalus</name>
    <dbReference type="NCBI Taxonomy" id="3402493"/>
    <lineage>
        <taxon>Eukaryota</taxon>
        <taxon>Metazoa</taxon>
        <taxon>Ecdysozoa</taxon>
        <taxon>Arthropoda</taxon>
        <taxon>Hexapoda</taxon>
        <taxon>Insecta</taxon>
        <taxon>Pterygota</taxon>
        <taxon>Neoptera</taxon>
        <taxon>Endopterygota</taxon>
        <taxon>Coleoptera</taxon>
        <taxon>Polyphaga</taxon>
        <taxon>Cucujiformia</taxon>
        <taxon>Chrysomeloidea</taxon>
        <taxon>Chrysomelidae</taxon>
        <taxon>Galerucinae</taxon>
        <taxon>Alticini</taxon>
        <taxon>Psylliodes</taxon>
    </lineage>
</organism>
<evidence type="ECO:0000256" key="7">
    <source>
        <dbReference type="ARBA" id="ARBA00023242"/>
    </source>
</evidence>
<name>A0A9P0D8R4_9CUCU</name>
<keyword evidence="4" id="KW-0227">DNA damage</keyword>
<evidence type="ECO:0000256" key="5">
    <source>
        <dbReference type="ARBA" id="ARBA00023125"/>
    </source>
</evidence>
<dbReference type="GO" id="GO:0046982">
    <property type="term" value="F:protein heterodimerization activity"/>
    <property type="evidence" value="ECO:0007669"/>
    <property type="project" value="InterPro"/>
</dbReference>
<dbReference type="OrthoDB" id="2500381at2759"/>
<dbReference type="InterPro" id="IPR018552">
    <property type="entry name" value="CENP-X"/>
</dbReference>
<dbReference type="Gene3D" id="6.10.130.30">
    <property type="match status" value="1"/>
</dbReference>
<dbReference type="SUPFAM" id="SSF47113">
    <property type="entry name" value="Histone-fold"/>
    <property type="match status" value="1"/>
</dbReference>
<dbReference type="CDD" id="cd22921">
    <property type="entry name" value="HFD_CENP-X"/>
    <property type="match status" value="1"/>
</dbReference>
<dbReference type="GO" id="GO:0006281">
    <property type="term" value="P:DNA repair"/>
    <property type="evidence" value="ECO:0007669"/>
    <property type="project" value="UniProtKB-KW"/>
</dbReference>
<protein>
    <recommendedName>
        <fullName evidence="3">Centromere protein X</fullName>
    </recommendedName>
</protein>
<comment type="similarity">
    <text evidence="2">Belongs to the CENP-X/MHF2 family.</text>
</comment>
<keyword evidence="5" id="KW-0238">DNA-binding</keyword>
<proteinExistence type="inferred from homology"/>
<dbReference type="GO" id="GO:0031297">
    <property type="term" value="P:replication fork processing"/>
    <property type="evidence" value="ECO:0007669"/>
    <property type="project" value="TreeGrafter"/>
</dbReference>
<evidence type="ECO:0000313" key="9">
    <source>
        <dbReference type="EMBL" id="CAH1114511.1"/>
    </source>
</evidence>
<dbReference type="GO" id="GO:0003677">
    <property type="term" value="F:DNA binding"/>
    <property type="evidence" value="ECO:0007669"/>
    <property type="project" value="UniProtKB-KW"/>
</dbReference>
<dbReference type="GO" id="GO:0000712">
    <property type="term" value="P:resolution of meiotic recombination intermediates"/>
    <property type="evidence" value="ECO:0007669"/>
    <property type="project" value="TreeGrafter"/>
</dbReference>
<evidence type="ECO:0000256" key="3">
    <source>
        <dbReference type="ARBA" id="ARBA00016388"/>
    </source>
</evidence>
<dbReference type="PANTHER" id="PTHR28680">
    <property type="entry name" value="CENTROMERE PROTEIN X"/>
    <property type="match status" value="1"/>
</dbReference>
<evidence type="ECO:0000256" key="2">
    <source>
        <dbReference type="ARBA" id="ARBA00009359"/>
    </source>
</evidence>
<evidence type="ECO:0000313" key="10">
    <source>
        <dbReference type="Proteomes" id="UP001153636"/>
    </source>
</evidence>
<dbReference type="AlphaFoldDB" id="A0A9P0D8R4"/>
<dbReference type="EMBL" id="OV651820">
    <property type="protein sequence ID" value="CAH1114511.1"/>
    <property type="molecule type" value="Genomic_DNA"/>
</dbReference>
<comment type="subunit">
    <text evidence="8">Heterodimer with CENPX, sometimes called MHF; this interaction stabilizes both partners. MHF heterodimers can assemble to form tetrameric structures. MHF also coassemble with CENPT-CENPW heterodimers at centromeres to form the tetrameric CENP-T-W-S-X complex. Forms a discrete complex with FANCM and CENPX, called FANCM-MHF; this interaction, probably mediated by direct binding between CENPS and FANCM, leads to synergistic activation of double-stranded DNA binding and strongly stimulates FANCM-mediated DNA remodeling. Recruited by FANCM to the Fanconi anemia (FA) core complex, which consists of CENPS, CENPX, FANCA, FANCB, FANCC, FANCE, FANCF, FANCG, FANCL, FANCM, FAAP24 and FAAP100. The FA core complex associates with Bloom syndrome (BLM) complex, which consists of at least BLM, DNA topoisomerase 3-alpha (TOP3A), RMI1/BLAP75, RPA1/RPA70 and RPA2/RPA32. The super complex between FA and BLM is called BRAFT.</text>
</comment>
<keyword evidence="7" id="KW-0539">Nucleus</keyword>
<dbReference type="GO" id="GO:0043240">
    <property type="term" value="C:Fanconi anaemia nuclear complex"/>
    <property type="evidence" value="ECO:0007669"/>
    <property type="project" value="TreeGrafter"/>
</dbReference>
<gene>
    <name evidence="9" type="ORF">PSYICH_LOCUS14181</name>
</gene>
<keyword evidence="10" id="KW-1185">Reference proteome</keyword>
<dbReference type="Pfam" id="PF09415">
    <property type="entry name" value="CENP-X"/>
    <property type="match status" value="1"/>
</dbReference>
<dbReference type="GO" id="GO:0051382">
    <property type="term" value="P:kinetochore assembly"/>
    <property type="evidence" value="ECO:0007669"/>
    <property type="project" value="InterPro"/>
</dbReference>
<dbReference type="InterPro" id="IPR009072">
    <property type="entry name" value="Histone-fold"/>
</dbReference>
<accession>A0A9P0D8R4</accession>
<dbReference type="Proteomes" id="UP001153636">
    <property type="component" value="Chromosome 8"/>
</dbReference>
<dbReference type="PANTHER" id="PTHR28680:SF1">
    <property type="entry name" value="CENTROMERE PROTEIN X"/>
    <property type="match status" value="1"/>
</dbReference>
<evidence type="ECO:0000256" key="4">
    <source>
        <dbReference type="ARBA" id="ARBA00022763"/>
    </source>
</evidence>